<dbReference type="AlphaFoldDB" id="A0A0R1TY59"/>
<proteinExistence type="predicted"/>
<organism evidence="1 2">
    <name type="scientific">Lacticaseibacillus pantheris DSM 15945 = JCM 12539 = NBRC 106106</name>
    <dbReference type="NCBI Taxonomy" id="1423783"/>
    <lineage>
        <taxon>Bacteria</taxon>
        <taxon>Bacillati</taxon>
        <taxon>Bacillota</taxon>
        <taxon>Bacilli</taxon>
        <taxon>Lactobacillales</taxon>
        <taxon>Lactobacillaceae</taxon>
        <taxon>Lacticaseibacillus</taxon>
    </lineage>
</organism>
<name>A0A0R1TY59_9LACO</name>
<reference evidence="1 2" key="1">
    <citation type="journal article" date="2015" name="Genome Announc.">
        <title>Expanding the biotechnology potential of lactobacilli through comparative genomics of 213 strains and associated genera.</title>
        <authorList>
            <person name="Sun Z."/>
            <person name="Harris H.M."/>
            <person name="McCann A."/>
            <person name="Guo C."/>
            <person name="Argimon S."/>
            <person name="Zhang W."/>
            <person name="Yang X."/>
            <person name="Jeffery I.B."/>
            <person name="Cooney J.C."/>
            <person name="Kagawa T.F."/>
            <person name="Liu W."/>
            <person name="Song Y."/>
            <person name="Salvetti E."/>
            <person name="Wrobel A."/>
            <person name="Rasinkangas P."/>
            <person name="Parkhill J."/>
            <person name="Rea M.C."/>
            <person name="O'Sullivan O."/>
            <person name="Ritari J."/>
            <person name="Douillard F.P."/>
            <person name="Paul Ross R."/>
            <person name="Yang R."/>
            <person name="Briner A.E."/>
            <person name="Felis G.E."/>
            <person name="de Vos W.M."/>
            <person name="Barrangou R."/>
            <person name="Klaenhammer T.R."/>
            <person name="Caufield P.W."/>
            <person name="Cui Y."/>
            <person name="Zhang H."/>
            <person name="O'Toole P.W."/>
        </authorList>
    </citation>
    <scope>NUCLEOTIDE SEQUENCE [LARGE SCALE GENOMIC DNA]</scope>
    <source>
        <strain evidence="1 2">DSM 15945</strain>
    </source>
</reference>
<gene>
    <name evidence="1" type="ORF">FC50_GL001473</name>
</gene>
<dbReference type="Proteomes" id="UP000051922">
    <property type="component" value="Unassembled WGS sequence"/>
</dbReference>
<evidence type="ECO:0000313" key="2">
    <source>
        <dbReference type="Proteomes" id="UP000051922"/>
    </source>
</evidence>
<accession>A0A0R1TY59</accession>
<protein>
    <submittedName>
        <fullName evidence="1">Uncharacterized protein</fullName>
    </submittedName>
</protein>
<dbReference type="PATRIC" id="fig|1423783.4.peg.1515"/>
<keyword evidence="2" id="KW-1185">Reference proteome</keyword>
<comment type="caution">
    <text evidence="1">The sequence shown here is derived from an EMBL/GenBank/DDBJ whole genome shotgun (WGS) entry which is preliminary data.</text>
</comment>
<sequence length="116" mass="12576">MEVHTLNNIPEDMEQVTKMVQAAADAGHPTTAEDVISQGLRQSAQDYLDEATEGSYFTAHLDGSRITISDMNGEQVADISTDQASYVDAFKADARGTITAIDNALRHLIDTHKIAL</sequence>
<dbReference type="EMBL" id="AZFJ01000049">
    <property type="protein sequence ID" value="KRL86061.1"/>
    <property type="molecule type" value="Genomic_DNA"/>
</dbReference>
<evidence type="ECO:0000313" key="1">
    <source>
        <dbReference type="EMBL" id="KRL86061.1"/>
    </source>
</evidence>